<evidence type="ECO:0008006" key="3">
    <source>
        <dbReference type="Google" id="ProtNLM"/>
    </source>
</evidence>
<dbReference type="EMBL" id="ML119646">
    <property type="protein sequence ID" value="RPA87806.1"/>
    <property type="molecule type" value="Genomic_DNA"/>
</dbReference>
<protein>
    <recommendedName>
        <fullName evidence="3">Protein kinase domain-containing protein</fullName>
    </recommendedName>
</protein>
<reference evidence="1 2" key="1">
    <citation type="journal article" date="2018" name="Nat. Ecol. Evol.">
        <title>Pezizomycetes genomes reveal the molecular basis of ectomycorrhizal truffle lifestyle.</title>
        <authorList>
            <person name="Murat C."/>
            <person name="Payen T."/>
            <person name="Noel B."/>
            <person name="Kuo A."/>
            <person name="Morin E."/>
            <person name="Chen J."/>
            <person name="Kohler A."/>
            <person name="Krizsan K."/>
            <person name="Balestrini R."/>
            <person name="Da Silva C."/>
            <person name="Montanini B."/>
            <person name="Hainaut M."/>
            <person name="Levati E."/>
            <person name="Barry K.W."/>
            <person name="Belfiori B."/>
            <person name="Cichocki N."/>
            <person name="Clum A."/>
            <person name="Dockter R.B."/>
            <person name="Fauchery L."/>
            <person name="Guy J."/>
            <person name="Iotti M."/>
            <person name="Le Tacon F."/>
            <person name="Lindquist E.A."/>
            <person name="Lipzen A."/>
            <person name="Malagnac F."/>
            <person name="Mello A."/>
            <person name="Molinier V."/>
            <person name="Miyauchi S."/>
            <person name="Poulain J."/>
            <person name="Riccioni C."/>
            <person name="Rubini A."/>
            <person name="Sitrit Y."/>
            <person name="Splivallo R."/>
            <person name="Traeger S."/>
            <person name="Wang M."/>
            <person name="Zifcakova L."/>
            <person name="Wipf D."/>
            <person name="Zambonelli A."/>
            <person name="Paolocci F."/>
            <person name="Nowrousian M."/>
            <person name="Ottonello S."/>
            <person name="Baldrian P."/>
            <person name="Spatafora J.W."/>
            <person name="Henrissat B."/>
            <person name="Nagy L.G."/>
            <person name="Aury J.M."/>
            <person name="Wincker P."/>
            <person name="Grigoriev I.V."/>
            <person name="Bonfante P."/>
            <person name="Martin F.M."/>
        </authorList>
    </citation>
    <scope>NUCLEOTIDE SEQUENCE [LARGE SCALE GENOMIC DNA]</scope>
    <source>
        <strain evidence="1 2">RN42</strain>
    </source>
</reference>
<evidence type="ECO:0000313" key="2">
    <source>
        <dbReference type="Proteomes" id="UP000275078"/>
    </source>
</evidence>
<organism evidence="1 2">
    <name type="scientific">Ascobolus immersus RN42</name>
    <dbReference type="NCBI Taxonomy" id="1160509"/>
    <lineage>
        <taxon>Eukaryota</taxon>
        <taxon>Fungi</taxon>
        <taxon>Dikarya</taxon>
        <taxon>Ascomycota</taxon>
        <taxon>Pezizomycotina</taxon>
        <taxon>Pezizomycetes</taxon>
        <taxon>Pezizales</taxon>
        <taxon>Ascobolaceae</taxon>
        <taxon>Ascobolus</taxon>
    </lineage>
</organism>
<dbReference type="SUPFAM" id="SSF56112">
    <property type="entry name" value="Protein kinase-like (PK-like)"/>
    <property type="match status" value="1"/>
</dbReference>
<dbReference type="Proteomes" id="UP000275078">
    <property type="component" value="Unassembled WGS sequence"/>
</dbReference>
<accession>A0A3N4IPV7</accession>
<keyword evidence="2" id="KW-1185">Reference proteome</keyword>
<gene>
    <name evidence="1" type="ORF">BJ508DRAFT_320798</name>
</gene>
<name>A0A3N4IPV7_ASCIM</name>
<dbReference type="InterPro" id="IPR011009">
    <property type="entry name" value="Kinase-like_dom_sf"/>
</dbReference>
<sequence length="263" mass="29968">MTRIEGTSQLIQLRDPRTRYFPGPLTIHNLRPVPDTSETVWRCQISPSNHPEYARILKLEKPDSPELAVFTKHLFGHLGVDVPYLLGRWTWDLYPGKKFLMFTEIEGPTLRDMPILLLPLALRTFLHRQLRDLLWEMWTRNGVVYGNVKPENVMLSWWPTGDSYSGNGTFEVVLVGFGKAKMWVSRTSEGPEGDLRSLADGGVEWDQGAKEEFEALGKMVEGDLVRAREMFGLVEEAGESGEDDGTACHEHCREFFDRLCGVD</sequence>
<evidence type="ECO:0000313" key="1">
    <source>
        <dbReference type="EMBL" id="RPA87806.1"/>
    </source>
</evidence>
<dbReference type="AlphaFoldDB" id="A0A3N4IPV7"/>
<proteinExistence type="predicted"/>